<keyword evidence="3" id="KW-1185">Reference proteome</keyword>
<gene>
    <name evidence="2" type="ORF">PGX00_14775</name>
</gene>
<organism evidence="2 3">
    <name type="scientific">Vibrio algarum</name>
    <dbReference type="NCBI Taxonomy" id="3020714"/>
    <lineage>
        <taxon>Bacteria</taxon>
        <taxon>Pseudomonadati</taxon>
        <taxon>Pseudomonadota</taxon>
        <taxon>Gammaproteobacteria</taxon>
        <taxon>Vibrionales</taxon>
        <taxon>Vibrionaceae</taxon>
        <taxon>Vibrio</taxon>
    </lineage>
</organism>
<name>A0ABT4YTF2_9VIBR</name>
<accession>A0ABT4YTF2</accession>
<dbReference type="Proteomes" id="UP001210678">
    <property type="component" value="Unassembled WGS sequence"/>
</dbReference>
<evidence type="ECO:0000313" key="3">
    <source>
        <dbReference type="Proteomes" id="UP001210678"/>
    </source>
</evidence>
<keyword evidence="1" id="KW-1133">Transmembrane helix</keyword>
<sequence>MNALERHLATNTQLTNNVLVIRKNNDLLTDMVQREAGKPGLKRSIFNIFSLSFLITSTTWALIPQVNFFTFIVIFISSFLLLILYQIRAMYIASDHLGGNSVRLTNSRSSQRFLVMKSIQLQLVQRLKTPKAQL</sequence>
<keyword evidence="1" id="KW-0812">Transmembrane</keyword>
<feature type="transmembrane region" description="Helical" evidence="1">
    <location>
        <begin position="69"/>
        <end position="87"/>
    </location>
</feature>
<proteinExistence type="predicted"/>
<feature type="transmembrane region" description="Helical" evidence="1">
    <location>
        <begin position="44"/>
        <end position="63"/>
    </location>
</feature>
<dbReference type="RefSeq" id="WP_272137713.1">
    <property type="nucleotide sequence ID" value="NZ_JAQLOI010000001.1"/>
</dbReference>
<dbReference type="EMBL" id="JAQLOI010000001">
    <property type="protein sequence ID" value="MDB1124839.1"/>
    <property type="molecule type" value="Genomic_DNA"/>
</dbReference>
<evidence type="ECO:0000256" key="1">
    <source>
        <dbReference type="SAM" id="Phobius"/>
    </source>
</evidence>
<comment type="caution">
    <text evidence="2">The sequence shown here is derived from an EMBL/GenBank/DDBJ whole genome shotgun (WGS) entry which is preliminary data.</text>
</comment>
<protein>
    <submittedName>
        <fullName evidence="2">Uncharacterized protein</fullName>
    </submittedName>
</protein>
<evidence type="ECO:0000313" key="2">
    <source>
        <dbReference type="EMBL" id="MDB1124839.1"/>
    </source>
</evidence>
<reference evidence="2 3" key="1">
    <citation type="submission" date="2023-01" db="EMBL/GenBank/DDBJ databases">
        <title>Vibrio sp. KJ40-1 sp.nov, isolated from marine algae.</title>
        <authorList>
            <person name="Butt M."/>
            <person name="Kim J.M.J."/>
            <person name="Jeon C.O.C."/>
        </authorList>
    </citation>
    <scope>NUCLEOTIDE SEQUENCE [LARGE SCALE GENOMIC DNA]</scope>
    <source>
        <strain evidence="2 3">KJ40-1</strain>
    </source>
</reference>
<keyword evidence="1" id="KW-0472">Membrane</keyword>